<gene>
    <name evidence="6" type="ORF">AB840_09055</name>
</gene>
<dbReference type="OrthoDB" id="9802264at2"/>
<dbReference type="Proteomes" id="UP000036503">
    <property type="component" value="Unassembled WGS sequence"/>
</dbReference>
<proteinExistence type="predicted"/>
<dbReference type="GO" id="GO:0005524">
    <property type="term" value="F:ATP binding"/>
    <property type="evidence" value="ECO:0007669"/>
    <property type="project" value="UniProtKB-KW"/>
</dbReference>
<organism evidence="6 7">
    <name type="scientific">Megasphaera cerevisiae DSM 20462</name>
    <dbReference type="NCBI Taxonomy" id="1122219"/>
    <lineage>
        <taxon>Bacteria</taxon>
        <taxon>Bacillati</taxon>
        <taxon>Bacillota</taxon>
        <taxon>Negativicutes</taxon>
        <taxon>Veillonellales</taxon>
        <taxon>Veillonellaceae</taxon>
        <taxon>Megasphaera</taxon>
    </lineage>
</organism>
<dbReference type="Gene3D" id="3.40.50.300">
    <property type="entry name" value="P-loop containing nucleotide triphosphate hydrolases"/>
    <property type="match status" value="1"/>
</dbReference>
<evidence type="ECO:0000256" key="1">
    <source>
        <dbReference type="ARBA" id="ARBA00022448"/>
    </source>
</evidence>
<comment type="caution">
    <text evidence="6">The sequence shown here is derived from an EMBL/GenBank/DDBJ whole genome shotgun (WGS) entry which is preliminary data.</text>
</comment>
<keyword evidence="3" id="KW-0067">ATP-binding</keyword>
<dbReference type="InterPro" id="IPR013611">
    <property type="entry name" value="Transp-assoc_OB_typ2"/>
</dbReference>
<evidence type="ECO:0000313" key="6">
    <source>
        <dbReference type="EMBL" id="KMO86247.1"/>
    </source>
</evidence>
<dbReference type="AlphaFoldDB" id="A0A0J6WWN8"/>
<dbReference type="InterPro" id="IPR017871">
    <property type="entry name" value="ABC_transporter-like_CS"/>
</dbReference>
<accession>A0A0J6WWN8</accession>
<dbReference type="PROSITE" id="PS00211">
    <property type="entry name" value="ABC_TRANSPORTER_1"/>
    <property type="match status" value="1"/>
</dbReference>
<dbReference type="GO" id="GO:0016887">
    <property type="term" value="F:ATP hydrolysis activity"/>
    <property type="evidence" value="ECO:0007669"/>
    <property type="project" value="InterPro"/>
</dbReference>
<dbReference type="InterPro" id="IPR008995">
    <property type="entry name" value="Mo/tungstate-bd_C_term_dom"/>
</dbReference>
<dbReference type="InParanoid" id="A0A0J6WWN8"/>
<dbReference type="SMART" id="SM00382">
    <property type="entry name" value="AAA"/>
    <property type="match status" value="1"/>
</dbReference>
<dbReference type="InterPro" id="IPR027417">
    <property type="entry name" value="P-loop_NTPase"/>
</dbReference>
<dbReference type="STRING" id="39029.BSR42_09650"/>
<dbReference type="RefSeq" id="WP_048514517.1">
    <property type="nucleotide sequence ID" value="NZ_FUXD01000058.1"/>
</dbReference>
<dbReference type="PANTHER" id="PTHR42781">
    <property type="entry name" value="SPERMIDINE/PUTRESCINE IMPORT ATP-BINDING PROTEIN POTA"/>
    <property type="match status" value="1"/>
</dbReference>
<evidence type="ECO:0000259" key="5">
    <source>
        <dbReference type="PROSITE" id="PS50893"/>
    </source>
</evidence>
<keyword evidence="7" id="KW-1185">Reference proteome</keyword>
<dbReference type="InterPro" id="IPR003593">
    <property type="entry name" value="AAA+_ATPase"/>
</dbReference>
<evidence type="ECO:0000256" key="4">
    <source>
        <dbReference type="ARBA" id="ARBA00066388"/>
    </source>
</evidence>
<dbReference type="EMBL" id="LEKT01000028">
    <property type="protein sequence ID" value="KMO86247.1"/>
    <property type="molecule type" value="Genomic_DNA"/>
</dbReference>
<dbReference type="Pfam" id="PF00005">
    <property type="entry name" value="ABC_tran"/>
    <property type="match status" value="1"/>
</dbReference>
<dbReference type="SUPFAM" id="SSF52540">
    <property type="entry name" value="P-loop containing nucleoside triphosphate hydrolases"/>
    <property type="match status" value="1"/>
</dbReference>
<protein>
    <recommendedName>
        <fullName evidence="4">ABC-type quaternary amine transporter</fullName>
        <ecNumber evidence="4">7.6.2.9</ecNumber>
    </recommendedName>
</protein>
<dbReference type="SUPFAM" id="SSF50331">
    <property type="entry name" value="MOP-like"/>
    <property type="match status" value="1"/>
</dbReference>
<dbReference type="PROSITE" id="PS50893">
    <property type="entry name" value="ABC_TRANSPORTER_2"/>
    <property type="match status" value="1"/>
</dbReference>
<keyword evidence="2" id="KW-0547">Nucleotide-binding</keyword>
<evidence type="ECO:0000256" key="2">
    <source>
        <dbReference type="ARBA" id="ARBA00022741"/>
    </source>
</evidence>
<dbReference type="FunFam" id="3.40.50.300:FF:000425">
    <property type="entry name" value="Probable ABC transporter, ATP-binding subunit"/>
    <property type="match status" value="1"/>
</dbReference>
<evidence type="ECO:0000256" key="3">
    <source>
        <dbReference type="ARBA" id="ARBA00022840"/>
    </source>
</evidence>
<sequence length="353" mass="39239">MYVEMKHITKQYGGFTASDDVSFGIEKGKLAALLGPSGSGKTTILRMLAGLEVPNSGDIFIAGRRINTIPAARRGIGFVFQNYALFRYMTVFENIAFGLEIQKKKKSEIEKRVTDLIGLTGLSGLEKRYPNQLSGGQRQRVAFARALAPNPQVLLLDEPFAAIDAKVRQELRNWLKDTIHRVGITSIFVTHDQEEAVEVADEIIITNHGRIEQSGPPAAIYKKPETPFVAQFIGDSAVVSNYECLNGFDSIKGAGKAVIRPEFVKVYKQGALHRYISAAEEGRVESVVFRGNHLDLTVAVKDVSIHAEYSMEEAPVAVGENVTVLIYRLYVFDENRTYLTENKAMKDTNLFYI</sequence>
<name>A0A0J6WWN8_9FIRM</name>
<dbReference type="PANTHER" id="PTHR42781:SF4">
    <property type="entry name" value="SPERMIDINE_PUTRESCINE IMPORT ATP-BINDING PROTEIN POTA"/>
    <property type="match status" value="1"/>
</dbReference>
<dbReference type="PATRIC" id="fig|1122219.3.peg.1517"/>
<dbReference type="Pfam" id="PF08402">
    <property type="entry name" value="TOBE_2"/>
    <property type="match status" value="1"/>
</dbReference>
<dbReference type="GO" id="GO:0043190">
    <property type="term" value="C:ATP-binding cassette (ABC) transporter complex"/>
    <property type="evidence" value="ECO:0007669"/>
    <property type="project" value="InterPro"/>
</dbReference>
<reference evidence="6 7" key="1">
    <citation type="submission" date="2015-06" db="EMBL/GenBank/DDBJ databases">
        <title>Draft genome sequence of beer spoilage bacterium Megasphaera cerevisiae type strain 20462.</title>
        <authorList>
            <person name="Kutumbaka K."/>
            <person name="Pasmowitz J."/>
            <person name="Mategko J."/>
            <person name="Reyes D."/>
            <person name="Friedrich A."/>
            <person name="Han S."/>
            <person name="Martens-Habbena W."/>
            <person name="Neal-McKinney J."/>
            <person name="Janagama H.K."/>
            <person name="Nadala C."/>
            <person name="Samadpour M."/>
        </authorList>
    </citation>
    <scope>NUCLEOTIDE SEQUENCE [LARGE SCALE GENOMIC DNA]</scope>
    <source>
        <strain evidence="6 7">DSM 20462</strain>
    </source>
</reference>
<dbReference type="InterPro" id="IPR050093">
    <property type="entry name" value="ABC_SmlMolc_Importer"/>
</dbReference>
<keyword evidence="1" id="KW-0813">Transport</keyword>
<feature type="domain" description="ABC transporter" evidence="5">
    <location>
        <begin position="3"/>
        <end position="233"/>
    </location>
</feature>
<dbReference type="EC" id="7.6.2.9" evidence="4"/>
<dbReference type="InterPro" id="IPR003439">
    <property type="entry name" value="ABC_transporter-like_ATP-bd"/>
</dbReference>
<dbReference type="GO" id="GO:0015418">
    <property type="term" value="F:ABC-type quaternary ammonium compound transporting activity"/>
    <property type="evidence" value="ECO:0007669"/>
    <property type="project" value="UniProtKB-EC"/>
</dbReference>
<evidence type="ECO:0000313" key="7">
    <source>
        <dbReference type="Proteomes" id="UP000036503"/>
    </source>
</evidence>